<evidence type="ECO:0000313" key="3">
    <source>
        <dbReference type="Proteomes" id="UP000242791"/>
    </source>
</evidence>
<evidence type="ECO:0000256" key="1">
    <source>
        <dbReference type="SAM" id="MobiDB-lite"/>
    </source>
</evidence>
<dbReference type="EMBL" id="LGTZ01001945">
    <property type="protein sequence ID" value="OJD20308.1"/>
    <property type="molecule type" value="Genomic_DNA"/>
</dbReference>
<sequence>MVGGPQCQLVRRFMSKVPAQSNEDLIQMLDLLSLMTSISKMLLALAGLPNRHLKFNNRLYPRCEPIATAVRKPGLILRVNSVKKVSIFSQNNPQDSEGSWISEHEANTEAWFD</sequence>
<keyword evidence="3" id="KW-1185">Reference proteome</keyword>
<dbReference type="AlphaFoldDB" id="A0A1J9QWT1"/>
<dbReference type="OrthoDB" id="10508988at2759"/>
<dbReference type="Proteomes" id="UP000242791">
    <property type="component" value="Unassembled WGS sequence"/>
</dbReference>
<gene>
    <name evidence="2" type="ORF">ACJ73_08355</name>
</gene>
<reference evidence="2 3" key="1">
    <citation type="submission" date="2015-08" db="EMBL/GenBank/DDBJ databases">
        <title>Emmonsia species relationships and genome sequence.</title>
        <authorList>
            <person name="Cuomo C.A."/>
            <person name="Schwartz I.S."/>
            <person name="Kenyon C."/>
            <person name="De Hoog G.S."/>
            <person name="Govender N.P."/>
            <person name="Botha A."/>
            <person name="Moreno L."/>
            <person name="De Vries M."/>
            <person name="Munoz J.F."/>
            <person name="Stielow J.B."/>
        </authorList>
    </citation>
    <scope>NUCLEOTIDE SEQUENCE [LARGE SCALE GENOMIC DNA]</scope>
    <source>
        <strain evidence="2 3">EI222</strain>
    </source>
</reference>
<evidence type="ECO:0000313" key="2">
    <source>
        <dbReference type="EMBL" id="OJD20308.1"/>
    </source>
</evidence>
<name>A0A1J9QWT1_9EURO</name>
<accession>A0A1J9QWT1</accession>
<comment type="caution">
    <text evidence="2">The sequence shown here is derived from an EMBL/GenBank/DDBJ whole genome shotgun (WGS) entry which is preliminary data.</text>
</comment>
<protein>
    <submittedName>
        <fullName evidence="2">Uncharacterized protein</fullName>
    </submittedName>
</protein>
<dbReference type="VEuPathDB" id="FungiDB:ACJ73_08355"/>
<proteinExistence type="predicted"/>
<organism evidence="2 3">
    <name type="scientific">Blastomyces percursus</name>
    <dbReference type="NCBI Taxonomy" id="1658174"/>
    <lineage>
        <taxon>Eukaryota</taxon>
        <taxon>Fungi</taxon>
        <taxon>Dikarya</taxon>
        <taxon>Ascomycota</taxon>
        <taxon>Pezizomycotina</taxon>
        <taxon>Eurotiomycetes</taxon>
        <taxon>Eurotiomycetidae</taxon>
        <taxon>Onygenales</taxon>
        <taxon>Ajellomycetaceae</taxon>
        <taxon>Blastomyces</taxon>
    </lineage>
</organism>
<feature type="compositionally biased region" description="Polar residues" evidence="1">
    <location>
        <begin position="90"/>
        <end position="99"/>
    </location>
</feature>
<feature type="region of interest" description="Disordered" evidence="1">
    <location>
        <begin position="90"/>
        <end position="113"/>
    </location>
</feature>